<dbReference type="Proteomes" id="UP000515135">
    <property type="component" value="Unplaced"/>
</dbReference>
<dbReference type="InterPro" id="IPR008160">
    <property type="entry name" value="Collagen"/>
</dbReference>
<accession>A0A6P4YUA8</accession>
<evidence type="ECO:0000313" key="4">
    <source>
        <dbReference type="Proteomes" id="UP000515135"/>
    </source>
</evidence>
<feature type="region of interest" description="Disordered" evidence="3">
    <location>
        <begin position="86"/>
        <end position="161"/>
    </location>
</feature>
<dbReference type="PANTHER" id="PTHR22799:SF6">
    <property type="entry name" value="C-TYPE LECTIN DOMAIN FAMILY 4 MEMBER M-LIKE"/>
    <property type="match status" value="1"/>
</dbReference>
<evidence type="ECO:0000256" key="3">
    <source>
        <dbReference type="SAM" id="MobiDB-lite"/>
    </source>
</evidence>
<dbReference type="RefSeq" id="XP_019627923.1">
    <property type="nucleotide sequence ID" value="XM_019772364.1"/>
</dbReference>
<reference evidence="5" key="1">
    <citation type="submission" date="2025-08" db="UniProtKB">
        <authorList>
            <consortium name="RefSeq"/>
        </authorList>
    </citation>
    <scope>IDENTIFICATION</scope>
    <source>
        <tissue evidence="5">Gonad</tissue>
    </source>
</reference>
<keyword evidence="1" id="KW-0430">Lectin</keyword>
<dbReference type="InterPro" id="IPR016187">
    <property type="entry name" value="CTDL_fold"/>
</dbReference>
<proteinExistence type="predicted"/>
<dbReference type="PANTHER" id="PTHR22799">
    <property type="entry name" value="TETRANECTIN-RELATED"/>
    <property type="match status" value="1"/>
</dbReference>
<feature type="compositionally biased region" description="Polar residues" evidence="3">
    <location>
        <begin position="14"/>
        <end position="33"/>
    </location>
</feature>
<dbReference type="Gene3D" id="3.10.100.10">
    <property type="entry name" value="Mannose-Binding Protein A, subunit A"/>
    <property type="match status" value="1"/>
</dbReference>
<evidence type="ECO:0000256" key="1">
    <source>
        <dbReference type="ARBA" id="ARBA00022734"/>
    </source>
</evidence>
<keyword evidence="2" id="KW-0176">Collagen</keyword>
<dbReference type="GO" id="GO:0005581">
    <property type="term" value="C:collagen trimer"/>
    <property type="evidence" value="ECO:0007669"/>
    <property type="project" value="UniProtKB-KW"/>
</dbReference>
<dbReference type="OrthoDB" id="10469776at2759"/>
<name>A0A6P4YUA8_BRABE</name>
<organism evidence="4 5">
    <name type="scientific">Branchiostoma belcheri</name>
    <name type="common">Amphioxus</name>
    <dbReference type="NCBI Taxonomy" id="7741"/>
    <lineage>
        <taxon>Eukaryota</taxon>
        <taxon>Metazoa</taxon>
        <taxon>Chordata</taxon>
        <taxon>Cephalochordata</taxon>
        <taxon>Leptocardii</taxon>
        <taxon>Amphioxiformes</taxon>
        <taxon>Branchiostomatidae</taxon>
        <taxon>Branchiostoma</taxon>
    </lineage>
</organism>
<dbReference type="SUPFAM" id="SSF56436">
    <property type="entry name" value="C-type lectin-like"/>
    <property type="match status" value="1"/>
</dbReference>
<dbReference type="AlphaFoldDB" id="A0A6P4YUA8"/>
<feature type="compositionally biased region" description="Basic and acidic residues" evidence="3">
    <location>
        <begin position="1"/>
        <end position="13"/>
    </location>
</feature>
<protein>
    <submittedName>
        <fullName evidence="5">Collectin-12-like</fullName>
    </submittedName>
</protein>
<dbReference type="KEGG" id="bbel:109472579"/>
<dbReference type="GO" id="GO:0030246">
    <property type="term" value="F:carbohydrate binding"/>
    <property type="evidence" value="ECO:0007669"/>
    <property type="project" value="UniProtKB-KW"/>
</dbReference>
<dbReference type="Pfam" id="PF01391">
    <property type="entry name" value="Collagen"/>
    <property type="match status" value="1"/>
</dbReference>
<feature type="region of interest" description="Disordered" evidence="3">
    <location>
        <begin position="1"/>
        <end position="71"/>
    </location>
</feature>
<sequence>MEQQDKPPARNTDKTPTQQSDEGYSTTVADSPNTPNPVYASKDETTPTQQSETDYSGLADAVANTPNPTYDSIDVNVKVVEMGPIGPDGFVGPPGETGPMGPSGSAGSPGGTGPIGPPGPAGPPGPPGEQGPMGPPGSAGPPGKTGPVGPPGPAGTPGLTVPMGPAGAKAYCPKGYNEWRGICYKAIDARAKFLESARRCRQEGGTLAMPRDAATDAFLIFLKNTVNDKSCFWTYFSERLSSHF</sequence>
<feature type="compositionally biased region" description="Pro residues" evidence="3">
    <location>
        <begin position="115"/>
        <end position="139"/>
    </location>
</feature>
<dbReference type="GeneID" id="109472579"/>
<dbReference type="InterPro" id="IPR051663">
    <property type="entry name" value="CLec_Tetranectin-domain"/>
</dbReference>
<dbReference type="InterPro" id="IPR016186">
    <property type="entry name" value="C-type_lectin-like/link_sf"/>
</dbReference>
<gene>
    <name evidence="5" type="primary">LOC109472579</name>
</gene>
<keyword evidence="4" id="KW-1185">Reference proteome</keyword>
<evidence type="ECO:0000256" key="2">
    <source>
        <dbReference type="ARBA" id="ARBA00023119"/>
    </source>
</evidence>
<dbReference type="CDD" id="cd00037">
    <property type="entry name" value="CLECT"/>
    <property type="match status" value="1"/>
</dbReference>
<evidence type="ECO:0000313" key="5">
    <source>
        <dbReference type="RefSeq" id="XP_019627923.1"/>
    </source>
</evidence>